<dbReference type="EMBL" id="OX458332">
    <property type="protein sequence ID" value="CAI8730632.1"/>
    <property type="molecule type" value="Genomic_DNA"/>
</dbReference>
<dbReference type="RefSeq" id="WP_017364437.1">
    <property type="nucleotide sequence ID" value="NZ_OX458332.1"/>
</dbReference>
<dbReference type="AlphaFoldDB" id="A0AA35XX53"/>
<keyword evidence="1" id="KW-0812">Transmembrane</keyword>
<feature type="transmembrane region" description="Helical" evidence="1">
    <location>
        <begin position="346"/>
        <end position="368"/>
    </location>
</feature>
<sequence>MMTNRRHRRKRWLRIHSTLALSVGFLFVLTGLTGSLNLVGPELDRWLNPELTVIPRAGGGLSPDQMMAAVKSAHPRRFGSWRLQFPESPDSPAVAWYDKPIETSGEPYAPLMVAIDPYTGKILANRFWGHTFATWTHRLHSQWLLGGFGQALVGLTGLALLASLVTGFRLWLPAGRRLRQAMTVKPRAGFKRRIFDLHRIAGIYGLPLLVTATLTGLHLAFPSLLTTVTGTADFGHHDSPDAEEITASSAVSDTPLNLTQAILMARGLFPNAVVDSVTTPRASNGMYRVDFRRTGEHHALTTVWVDPYSGHIRQTRNSADFSRGQRFVNAIRPLHNGSLFGATGRILGFLGGFVPLALYVTGLVHWAHKRRIDVVRYRPRLPSRWIRLWHRHWPELKDLLSALAHAATAHIAHVTAVLFRGMAKIRAERQRRRSRDRTPLGPSQ</sequence>
<keyword evidence="1" id="KW-1133">Transmembrane helix</keyword>
<dbReference type="PANTHER" id="PTHR34219">
    <property type="entry name" value="IRON-REGULATED INNER MEMBRANE PROTEIN-RELATED"/>
    <property type="match status" value="1"/>
</dbReference>
<evidence type="ECO:0000313" key="2">
    <source>
        <dbReference type="EMBL" id="CAI8730632.1"/>
    </source>
</evidence>
<keyword evidence="1" id="KW-0472">Membrane</keyword>
<protein>
    <submittedName>
        <fullName evidence="2">PepSY domain-containing protein</fullName>
    </submittedName>
</protein>
<dbReference type="Pfam" id="PF03929">
    <property type="entry name" value="PepSY_TM"/>
    <property type="match status" value="1"/>
</dbReference>
<reference evidence="2" key="1">
    <citation type="submission" date="2023-03" db="EMBL/GenBank/DDBJ databases">
        <authorList>
            <person name="Pearce D."/>
        </authorList>
    </citation>
    <scope>NUCLEOTIDE SEQUENCE</scope>
    <source>
        <strain evidence="2">Mc</strain>
    </source>
</reference>
<feature type="transmembrane region" description="Helical" evidence="1">
    <location>
        <begin position="201"/>
        <end position="221"/>
    </location>
</feature>
<name>A0AA35XX53_METCP</name>
<gene>
    <name evidence="2" type="ORF">MCNOR_0272</name>
</gene>
<proteinExistence type="predicted"/>
<accession>A0AA35XX53</accession>
<feature type="transmembrane region" description="Helical" evidence="1">
    <location>
        <begin position="148"/>
        <end position="172"/>
    </location>
</feature>
<evidence type="ECO:0000313" key="3">
    <source>
        <dbReference type="Proteomes" id="UP001158598"/>
    </source>
</evidence>
<dbReference type="Proteomes" id="UP001158598">
    <property type="component" value="Chromosome"/>
</dbReference>
<dbReference type="InterPro" id="IPR005625">
    <property type="entry name" value="PepSY-ass_TM"/>
</dbReference>
<evidence type="ECO:0000256" key="1">
    <source>
        <dbReference type="SAM" id="Phobius"/>
    </source>
</evidence>
<organism evidence="2 3">
    <name type="scientific">Methylococcus capsulatus</name>
    <dbReference type="NCBI Taxonomy" id="414"/>
    <lineage>
        <taxon>Bacteria</taxon>
        <taxon>Pseudomonadati</taxon>
        <taxon>Pseudomonadota</taxon>
        <taxon>Gammaproteobacteria</taxon>
        <taxon>Methylococcales</taxon>
        <taxon>Methylococcaceae</taxon>
        <taxon>Methylococcus</taxon>
    </lineage>
</organism>